<dbReference type="EMBL" id="FP929041">
    <property type="protein sequence ID" value="CBK87991.1"/>
    <property type="molecule type" value="Genomic_DNA"/>
</dbReference>
<organism evidence="1 2">
    <name type="scientific">Faecalitalea cylindroides T2-87</name>
    <dbReference type="NCBI Taxonomy" id="717960"/>
    <lineage>
        <taxon>Bacteria</taxon>
        <taxon>Bacillati</taxon>
        <taxon>Bacillota</taxon>
        <taxon>Erysipelotrichia</taxon>
        <taxon>Erysipelotrichales</taxon>
        <taxon>Erysipelotrichaceae</taxon>
        <taxon>Faecalitalea</taxon>
    </lineage>
</organism>
<proteinExistence type="predicted"/>
<dbReference type="STRING" id="717960.EC1_02300"/>
<protein>
    <submittedName>
        <fullName evidence="1">Uncharacterized protein</fullName>
    </submittedName>
</protein>
<dbReference type="Proteomes" id="UP000008801">
    <property type="component" value="Chromosome"/>
</dbReference>
<name>D4JCR9_9FIRM</name>
<gene>
    <name evidence="1" type="ORF">EC1_02300</name>
</gene>
<reference evidence="1 2" key="2">
    <citation type="submission" date="2010-03" db="EMBL/GenBank/DDBJ databases">
        <authorList>
            <person name="Pajon A."/>
        </authorList>
    </citation>
    <scope>NUCLEOTIDE SEQUENCE [LARGE SCALE GENOMIC DNA]</scope>
    <source>
        <strain evidence="1 2">T2-87</strain>
    </source>
</reference>
<dbReference type="KEGG" id="euc:EC1_02300"/>
<reference evidence="1 2" key="1">
    <citation type="submission" date="2010-03" db="EMBL/GenBank/DDBJ databases">
        <title>The genome sequence of Eubacterium cylindroides T2-87.</title>
        <authorList>
            <consortium name="metaHIT consortium -- http://www.metahit.eu/"/>
            <person name="Pajon A."/>
            <person name="Turner K."/>
            <person name="Parkhill J."/>
            <person name="Duncan S."/>
            <person name="Flint H."/>
        </authorList>
    </citation>
    <scope>NUCLEOTIDE SEQUENCE [LARGE SCALE GENOMIC DNA]</scope>
    <source>
        <strain evidence="1 2">T2-87</strain>
    </source>
</reference>
<evidence type="ECO:0000313" key="1">
    <source>
        <dbReference type="EMBL" id="CBK87991.1"/>
    </source>
</evidence>
<sequence length="333" mass="39861">MSEELTYEQKLNIVKELSSCYDEKDNIEICDHEKMKYIMDYKLNIDLEIIKGIFESDFKKTKIEDDDSEDDIFDTATSILNGFYEKHPFLIPFVGKNYSKAKPQYLYVLESHYLPNSSSFYELHYNKLDTEDKKNKWLKEQWYEKDFKWSNLKQFNVNNAESSEKEEIFLHREDIEYMWTESVVKNNIKYNNRFIALFENMLNIKKEEIERAVKSIAFMNYFLRPSEDTGVSIKYEYIDSLFSYLNLIRVWEALGKPYIIICSAKVRNSFKGYWEKHNTILDNSENQIPEDNLCLCNHPSNMSWKRKIDGYKNNEEKLKTFIESVENSDSKNT</sequence>
<dbReference type="AlphaFoldDB" id="D4JCR9"/>
<accession>D4JCR9</accession>
<dbReference type="HOGENOM" id="CLU_833530_0_0_9"/>
<evidence type="ECO:0000313" key="2">
    <source>
        <dbReference type="Proteomes" id="UP000008801"/>
    </source>
</evidence>